<reference evidence="7" key="1">
    <citation type="submission" date="2025-08" db="UniProtKB">
        <authorList>
            <consortium name="RefSeq"/>
        </authorList>
    </citation>
    <scope>IDENTIFICATION</scope>
    <source>
        <tissue evidence="7">Testes</tissue>
    </source>
</reference>
<sequence>MPKPQARVVVFMGSASDTEHAEKIRSTCKSFGVPCELRVSSAHKGTDKTLQILSEYEGEGIPTVFIAVAGRSNGLGPVLSGNTAWPVINCPPVKADWGSQDIWSSLRLPSGLGCTTVLSPEGAGLAAAQILSLNDHMIWARLHCKQLNTWIGLIKADKNVRNDK</sequence>
<gene>
    <name evidence="7" type="primary">LOC102804884</name>
</gene>
<dbReference type="InterPro" id="IPR033626">
    <property type="entry name" value="PurE_classII"/>
</dbReference>
<evidence type="ECO:0000256" key="1">
    <source>
        <dbReference type="ARBA" id="ARBA00004672"/>
    </source>
</evidence>
<dbReference type="InterPro" id="IPR000031">
    <property type="entry name" value="PurE_dom"/>
</dbReference>
<evidence type="ECO:0000256" key="4">
    <source>
        <dbReference type="ARBA" id="ARBA00023239"/>
    </source>
</evidence>
<feature type="domain" description="PurE" evidence="5">
    <location>
        <begin position="6"/>
        <end position="153"/>
    </location>
</feature>
<dbReference type="GeneID" id="102804884"/>
<dbReference type="InterPro" id="IPR050089">
    <property type="entry name" value="SAICAR_synthetase"/>
</dbReference>
<accession>A0ABM0M605</accession>
<proteinExistence type="inferred from homology"/>
<evidence type="ECO:0000313" key="6">
    <source>
        <dbReference type="Proteomes" id="UP000694865"/>
    </source>
</evidence>
<dbReference type="SUPFAM" id="SSF52255">
    <property type="entry name" value="N5-CAIR mutase (phosphoribosylaminoimidazole carboxylase, PurE)"/>
    <property type="match status" value="1"/>
</dbReference>
<dbReference type="NCBIfam" id="TIGR01162">
    <property type="entry name" value="purE"/>
    <property type="match status" value="1"/>
</dbReference>
<dbReference type="HAMAP" id="MF_02045">
    <property type="entry name" value="PurE_classII"/>
    <property type="match status" value="1"/>
</dbReference>
<organism evidence="6 7">
    <name type="scientific">Saccoglossus kowalevskii</name>
    <name type="common">Acorn worm</name>
    <dbReference type="NCBI Taxonomy" id="10224"/>
    <lineage>
        <taxon>Eukaryota</taxon>
        <taxon>Metazoa</taxon>
        <taxon>Hemichordata</taxon>
        <taxon>Enteropneusta</taxon>
        <taxon>Harrimaniidae</taxon>
        <taxon>Saccoglossus</taxon>
    </lineage>
</organism>
<comment type="pathway">
    <text evidence="1">Purine metabolism; IMP biosynthesis via de novo pathway; 5-amino-1-(5-phospho-D-ribosyl)imidazole-4-carboxamide from 5-amino-1-(5-phospho-D-ribosyl)imidazole-4-carboxylate: step 1/2.</text>
</comment>
<dbReference type="SMART" id="SM01001">
    <property type="entry name" value="AIRC"/>
    <property type="match status" value="1"/>
</dbReference>
<keyword evidence="3" id="KW-0658">Purine biosynthesis</keyword>
<name>A0ABM0M605_SACKO</name>
<dbReference type="PANTHER" id="PTHR43599:SF3">
    <property type="entry name" value="SI:DKEY-6E2.2"/>
    <property type="match status" value="1"/>
</dbReference>
<dbReference type="Proteomes" id="UP000694865">
    <property type="component" value="Unplaced"/>
</dbReference>
<dbReference type="Pfam" id="PF00731">
    <property type="entry name" value="AIRC"/>
    <property type="match status" value="1"/>
</dbReference>
<comment type="pathway">
    <text evidence="2">Purine metabolism; IMP biosynthesis via de novo pathway; 5-amino-1-(5-phospho-D-ribosyl)imidazole-4-carboxylate from 5-amino-1-(5-phospho-D-ribosyl)imidazole (carboxylase route): step 1/1.</text>
</comment>
<evidence type="ECO:0000313" key="7">
    <source>
        <dbReference type="RefSeq" id="XP_006815446.1"/>
    </source>
</evidence>
<dbReference type="RefSeq" id="XP_006815446.1">
    <property type="nucleotide sequence ID" value="XM_006815383.1"/>
</dbReference>
<dbReference type="PANTHER" id="PTHR43599">
    <property type="entry name" value="MULTIFUNCTIONAL PROTEIN ADE2"/>
    <property type="match status" value="1"/>
</dbReference>
<keyword evidence="6" id="KW-1185">Reference proteome</keyword>
<protein>
    <submittedName>
        <fullName evidence="7">Multifunctional protein ADE2-like</fullName>
    </submittedName>
</protein>
<evidence type="ECO:0000256" key="3">
    <source>
        <dbReference type="ARBA" id="ARBA00022755"/>
    </source>
</evidence>
<evidence type="ECO:0000256" key="2">
    <source>
        <dbReference type="ARBA" id="ARBA00004747"/>
    </source>
</evidence>
<dbReference type="Gene3D" id="3.40.50.1970">
    <property type="match status" value="1"/>
</dbReference>
<keyword evidence="4" id="KW-0456">Lyase</keyword>
<evidence type="ECO:0000259" key="5">
    <source>
        <dbReference type="SMART" id="SM01001"/>
    </source>
</evidence>